<dbReference type="InterPro" id="IPR043502">
    <property type="entry name" value="DNA/RNA_pol_sf"/>
</dbReference>
<accession>A0A6J5MJF6</accession>
<name>A0A6J5MJF6_9CAUD</name>
<dbReference type="Gene3D" id="3.30.70.370">
    <property type="match status" value="1"/>
</dbReference>
<organism evidence="1">
    <name type="scientific">uncultured Caudovirales phage</name>
    <dbReference type="NCBI Taxonomy" id="2100421"/>
    <lineage>
        <taxon>Viruses</taxon>
        <taxon>Duplodnaviria</taxon>
        <taxon>Heunggongvirae</taxon>
        <taxon>Uroviricota</taxon>
        <taxon>Caudoviricetes</taxon>
        <taxon>Peduoviridae</taxon>
        <taxon>Maltschvirus</taxon>
        <taxon>Maltschvirus maltsch</taxon>
    </lineage>
</organism>
<evidence type="ECO:0000313" key="1">
    <source>
        <dbReference type="EMBL" id="CAB4143739.1"/>
    </source>
</evidence>
<dbReference type="EMBL" id="LR796421">
    <property type="protein sequence ID" value="CAB4143739.1"/>
    <property type="molecule type" value="Genomic_DNA"/>
</dbReference>
<dbReference type="SUPFAM" id="SSF56672">
    <property type="entry name" value="DNA/RNA polymerases"/>
    <property type="match status" value="1"/>
</dbReference>
<reference evidence="1" key="1">
    <citation type="submission" date="2020-04" db="EMBL/GenBank/DDBJ databases">
        <authorList>
            <person name="Chiriac C."/>
            <person name="Salcher M."/>
            <person name="Ghai R."/>
            <person name="Kavagutti S V."/>
        </authorList>
    </citation>
    <scope>NUCLEOTIDE SEQUENCE</scope>
</reference>
<dbReference type="Gene3D" id="1.10.150.20">
    <property type="entry name" value="5' to 3' exonuclease, C-terminal subdomain"/>
    <property type="match status" value="1"/>
</dbReference>
<protein>
    <submittedName>
        <fullName evidence="1">Uncharacterized protein</fullName>
    </submittedName>
</protein>
<proteinExistence type="predicted"/>
<sequence>MIIDSTAQYNNFKNQIADKRIVCHAIGLHPQKHLVDNTIIGWYVKILDGNEFTIFIEHPEALLKKDVYEDFHKATRCYIVDFDILSYSGYKPLPNMEDALINSYLSFNTIPEQEYNPQINFYRKRVGSACSNFLVDPIKIQQHCRELVDKLPIDTENTNEFYRTVKSVYHNIEKNGIAVYEDSFKESFGGHGYVKEGKAYTKYNLYTSTGRPSNRFGGVNYAALNKEDGSRECFKSRYEDGLLVEVDFTSYHPRILASLTRYNIADSENIYEHLAKEYFGANPTNEQVSQAKEMTFRQLYGGISKQYQHIEYFARIQAITDLLWKMYCEQGYVQSPISKRKISNIEDASPTKVLNYFIQLQETEQNVQLLSQVFAKLHEDMLPVLYTYDSVLFDIPSNKKGILLDILHSIIPSKFPFKVKTGDNYSHIV</sequence>
<gene>
    <name evidence="1" type="ORF">UFOVP450_212</name>
</gene>